<evidence type="ECO:0000256" key="3">
    <source>
        <dbReference type="NCBIfam" id="TIGR01900"/>
    </source>
</evidence>
<dbReference type="GO" id="GO:0008777">
    <property type="term" value="F:acetylornithine deacetylase activity"/>
    <property type="evidence" value="ECO:0007669"/>
    <property type="project" value="TreeGrafter"/>
</dbReference>
<evidence type="ECO:0000259" key="5">
    <source>
        <dbReference type="Pfam" id="PF07687"/>
    </source>
</evidence>
<dbReference type="NCBIfam" id="TIGR01900">
    <property type="entry name" value="dapE-gram_pos"/>
    <property type="match status" value="1"/>
</dbReference>
<dbReference type="GO" id="GO:0046872">
    <property type="term" value="F:metal ion binding"/>
    <property type="evidence" value="ECO:0007669"/>
    <property type="project" value="UniProtKB-KW"/>
</dbReference>
<keyword evidence="7" id="KW-1185">Reference proteome</keyword>
<dbReference type="RefSeq" id="WP_125174423.1">
    <property type="nucleotide sequence ID" value="NZ_JBHYBN010000011.1"/>
</dbReference>
<dbReference type="InterPro" id="IPR011650">
    <property type="entry name" value="Peptidase_M20_dimer"/>
</dbReference>
<dbReference type="GO" id="GO:0009089">
    <property type="term" value="P:lysine biosynthetic process via diaminopimelate"/>
    <property type="evidence" value="ECO:0007669"/>
    <property type="project" value="UniProtKB-UniRule"/>
</dbReference>
<organism evidence="6 7">
    <name type="scientific">Corynebacterium bovis</name>
    <dbReference type="NCBI Taxonomy" id="36808"/>
    <lineage>
        <taxon>Bacteria</taxon>
        <taxon>Bacillati</taxon>
        <taxon>Actinomycetota</taxon>
        <taxon>Actinomycetes</taxon>
        <taxon>Mycobacteriales</taxon>
        <taxon>Corynebacteriaceae</taxon>
        <taxon>Corynebacterium</taxon>
    </lineage>
</organism>
<gene>
    <name evidence="6" type="ORF">CXF42_02635</name>
</gene>
<dbReference type="GO" id="GO:0006526">
    <property type="term" value="P:L-arginine biosynthetic process"/>
    <property type="evidence" value="ECO:0007669"/>
    <property type="project" value="TreeGrafter"/>
</dbReference>
<dbReference type="SUPFAM" id="SSF55031">
    <property type="entry name" value="Bacterial exopeptidase dimerisation domain"/>
    <property type="match status" value="1"/>
</dbReference>
<reference evidence="6 7" key="1">
    <citation type="submission" date="2018-01" db="EMBL/GenBank/DDBJ databases">
        <title>Twenty Corynebacterium bovis Genomes.</title>
        <authorList>
            <person name="Gulvik C.A."/>
        </authorList>
    </citation>
    <scope>NUCLEOTIDE SEQUENCE [LARGE SCALE GENOMIC DNA]</scope>
    <source>
        <strain evidence="6 7">16-2004</strain>
    </source>
</reference>
<dbReference type="PANTHER" id="PTHR43808">
    <property type="entry name" value="ACETYLORNITHINE DEACETYLASE"/>
    <property type="match status" value="1"/>
</dbReference>
<dbReference type="Proteomes" id="UP000278422">
    <property type="component" value="Unassembled WGS sequence"/>
</dbReference>
<dbReference type="PANTHER" id="PTHR43808:SF31">
    <property type="entry name" value="N-ACETYL-L-CITRULLINE DEACETYLASE"/>
    <property type="match status" value="1"/>
</dbReference>
<proteinExistence type="predicted"/>
<dbReference type="EC" id="3.5.1.18" evidence="3"/>
<evidence type="ECO:0000256" key="2">
    <source>
        <dbReference type="ARBA" id="ARBA00022801"/>
    </source>
</evidence>
<accession>A0A3R8R663</accession>
<sequence length="415" mass="43008">MDNASRPPTQPPAPTTTGASPGTRPGTPTAAPALDLTASPVALTRALVDIPSESHHEAAIADAVETALRGVADRQAADHPDLPAVTVDRNGNTVVARTHRGLGRRVILAGHIDTVPAADNLPSRSAPGADGTEAVHGLGSVDMKSGDAVFLHAFATLAASPDLTADLTLIQYEGEEVATRFNGLQHLADDRPDLLGGDVAILGEPSGAVIEAGCQGTVRVKVTAHGRRAHSARAWLGENAVHALGPVISRVAADEPRQVDIDGCGYREGLNVVVAHAGVATNTIPDEAWMFVNFRFAPDRSVEQALDHVWEVLGVGTPEAPADGFALEVDDAAPGALPGLDRPAARALVEATGGRVRAKFGWTDVARFAGLGMPAVNFGPGDPGLCHTPGEHCPVHMIETVSDQILRYLTTPEAS</sequence>
<comment type="caution">
    <text evidence="6">The sequence shown here is derived from an EMBL/GenBank/DDBJ whole genome shotgun (WGS) entry which is preliminary data.</text>
</comment>
<dbReference type="InterPro" id="IPR050072">
    <property type="entry name" value="Peptidase_M20A"/>
</dbReference>
<dbReference type="InterPro" id="IPR002933">
    <property type="entry name" value="Peptidase_M20"/>
</dbReference>
<dbReference type="InterPro" id="IPR010174">
    <property type="entry name" value="Succinyl-DAP_deSuclase_DapE"/>
</dbReference>
<name>A0A3R8R663_9CORY</name>
<evidence type="ECO:0000256" key="1">
    <source>
        <dbReference type="ARBA" id="ARBA00022723"/>
    </source>
</evidence>
<protein>
    <recommendedName>
        <fullName evidence="3">Succinyl-diaminopimelate desuccinylase</fullName>
        <ecNumber evidence="3">3.5.1.18</ecNumber>
    </recommendedName>
</protein>
<dbReference type="Gene3D" id="3.40.630.10">
    <property type="entry name" value="Zn peptidases"/>
    <property type="match status" value="1"/>
</dbReference>
<dbReference type="InterPro" id="IPR036264">
    <property type="entry name" value="Bact_exopeptidase_dim_dom"/>
</dbReference>
<feature type="domain" description="Peptidase M20 dimerisation" evidence="5">
    <location>
        <begin position="216"/>
        <end position="315"/>
    </location>
</feature>
<dbReference type="Pfam" id="PF01546">
    <property type="entry name" value="Peptidase_M20"/>
    <property type="match status" value="1"/>
</dbReference>
<evidence type="ECO:0000256" key="4">
    <source>
        <dbReference type="SAM" id="MobiDB-lite"/>
    </source>
</evidence>
<dbReference type="EMBL" id="PQNQ01000004">
    <property type="protein sequence ID" value="RRQ05249.1"/>
    <property type="molecule type" value="Genomic_DNA"/>
</dbReference>
<keyword evidence="1" id="KW-0479">Metal-binding</keyword>
<dbReference type="AlphaFoldDB" id="A0A3R8R663"/>
<dbReference type="Pfam" id="PF07687">
    <property type="entry name" value="M20_dimer"/>
    <property type="match status" value="1"/>
</dbReference>
<feature type="compositionally biased region" description="Low complexity" evidence="4">
    <location>
        <begin position="15"/>
        <end position="30"/>
    </location>
</feature>
<feature type="region of interest" description="Disordered" evidence="4">
    <location>
        <begin position="1"/>
        <end position="30"/>
    </location>
</feature>
<keyword evidence="2" id="KW-0378">Hydrolase</keyword>
<evidence type="ECO:0000313" key="6">
    <source>
        <dbReference type="EMBL" id="RRQ05249.1"/>
    </source>
</evidence>
<dbReference type="GO" id="GO:0009014">
    <property type="term" value="F:succinyl-diaminopimelate desuccinylase activity"/>
    <property type="evidence" value="ECO:0007669"/>
    <property type="project" value="UniProtKB-UniRule"/>
</dbReference>
<evidence type="ECO:0000313" key="7">
    <source>
        <dbReference type="Proteomes" id="UP000278422"/>
    </source>
</evidence>
<dbReference type="SUPFAM" id="SSF53187">
    <property type="entry name" value="Zn-dependent exopeptidases"/>
    <property type="match status" value="1"/>
</dbReference>
<dbReference type="Gene3D" id="3.30.70.360">
    <property type="match status" value="1"/>
</dbReference>